<dbReference type="HOGENOM" id="CLU_2864134_0_0_10"/>
<gene>
    <name evidence="1" type="ORF">HMPREF0673_02131</name>
</gene>
<organism evidence="1 2">
    <name type="scientific">Leyella stercorea DSM 18206</name>
    <dbReference type="NCBI Taxonomy" id="1002367"/>
    <lineage>
        <taxon>Bacteria</taxon>
        <taxon>Pseudomonadati</taxon>
        <taxon>Bacteroidota</taxon>
        <taxon>Bacteroidia</taxon>
        <taxon>Bacteroidales</taxon>
        <taxon>Prevotellaceae</taxon>
        <taxon>Leyella</taxon>
    </lineage>
</organism>
<dbReference type="AlphaFoldDB" id="G6AZR4"/>
<dbReference type="Proteomes" id="UP000004407">
    <property type="component" value="Unassembled WGS sequence"/>
</dbReference>
<accession>G6AZR4</accession>
<comment type="caution">
    <text evidence="1">The sequence shown here is derived from an EMBL/GenBank/DDBJ whole genome shotgun (WGS) entry which is preliminary data.</text>
</comment>
<sequence>MADNLWILENKTIFANENYHQYITTYQDHKTQTVCERSFYRTKRADKYLLNNHLIITFSKNKKN</sequence>
<evidence type="ECO:0000313" key="1">
    <source>
        <dbReference type="EMBL" id="EHJ38245.1"/>
    </source>
</evidence>
<protein>
    <submittedName>
        <fullName evidence="1">Uncharacterized protein</fullName>
    </submittedName>
</protein>
<name>G6AZR4_9BACT</name>
<dbReference type="EMBL" id="AFZZ01000181">
    <property type="protein sequence ID" value="EHJ38245.1"/>
    <property type="molecule type" value="Genomic_DNA"/>
</dbReference>
<proteinExistence type="predicted"/>
<evidence type="ECO:0000313" key="2">
    <source>
        <dbReference type="Proteomes" id="UP000004407"/>
    </source>
</evidence>
<reference evidence="1 2" key="1">
    <citation type="submission" date="2011-08" db="EMBL/GenBank/DDBJ databases">
        <authorList>
            <person name="Weinstock G."/>
            <person name="Sodergren E."/>
            <person name="Clifton S."/>
            <person name="Fulton L."/>
            <person name="Fulton B."/>
            <person name="Courtney L."/>
            <person name="Fronick C."/>
            <person name="Harrison M."/>
            <person name="Strong C."/>
            <person name="Farmer C."/>
            <person name="Delahaunty K."/>
            <person name="Markovic C."/>
            <person name="Hall O."/>
            <person name="Minx P."/>
            <person name="Tomlinson C."/>
            <person name="Mitreva M."/>
            <person name="Hou S."/>
            <person name="Chen J."/>
            <person name="Wollam A."/>
            <person name="Pepin K.H."/>
            <person name="Johnson M."/>
            <person name="Bhonagiri V."/>
            <person name="Zhang X."/>
            <person name="Suruliraj S."/>
            <person name="Warren W."/>
            <person name="Chinwalla A."/>
            <person name="Mardis E.R."/>
            <person name="Wilson R.K."/>
        </authorList>
    </citation>
    <scope>NUCLEOTIDE SEQUENCE [LARGE SCALE GENOMIC DNA]</scope>
    <source>
        <strain evidence="1 2">DSM 18206</strain>
    </source>
</reference>